<dbReference type="Pfam" id="PF13378">
    <property type="entry name" value="MR_MLE_C"/>
    <property type="match status" value="1"/>
</dbReference>
<dbReference type="Gene3D" id="3.30.390.10">
    <property type="entry name" value="Enolase-like, N-terminal domain"/>
    <property type="match status" value="1"/>
</dbReference>
<proteinExistence type="inferred from homology"/>
<evidence type="ECO:0000256" key="9">
    <source>
        <dbReference type="PIRSR" id="PIRSR634598-1"/>
    </source>
</evidence>
<dbReference type="CDD" id="cd03323">
    <property type="entry name" value="D-glucarate_dehydratase"/>
    <property type="match status" value="1"/>
</dbReference>
<evidence type="ECO:0000256" key="4">
    <source>
        <dbReference type="ARBA" id="ARBA00009938"/>
    </source>
</evidence>
<sequence length="425" mass="45527">MTALRITGIRVTPVAVQDPPLLNSVGVHEPFALRSIVEVDTDSGITGIGEAYGDAPTLERLTAVAPALTGLDVFDLNELNRRVTEALGCAVRPDALTPLIGSGSRAKAVAATAAAFEVPCLDAQGKAIGRPVVDLLGGRARDRVPYSAYLFHRWAKHPIDPGYPEDDWGEALGPEGIVEQARRMVARYGFTSLKLKGGVLPPDQETDAILALRDAFPGHPLRIDPNANWTVPTALKVAERLTGTLEYLEDPVGGIAGMSEVARSTDIPLATNMCVTSMEELPEAVERQAVKIVLSDHHFWGGLRATQHLAAVCGTFGLGLSMHSNTHLGISLAAMTHLAAAVPGLTYACDTHSPWQREEVVEPGVLEISGGAVTVPRGPGLGVSIDRDALGRLHEQYLRCEIRRRDDIAAMRVVDPDWTGGRPRW</sequence>
<evidence type="ECO:0000256" key="6">
    <source>
        <dbReference type="ARBA" id="ARBA00022723"/>
    </source>
</evidence>
<dbReference type="SFLD" id="SFLDS00001">
    <property type="entry name" value="Enolase"/>
    <property type="match status" value="1"/>
</dbReference>
<dbReference type="EC" id="4.2.1.40" evidence="5"/>
<dbReference type="InterPro" id="IPR013342">
    <property type="entry name" value="Mandelate_racemase_C"/>
</dbReference>
<comment type="cofactor">
    <cofactor evidence="2">
        <name>Mg(2+)</name>
        <dbReference type="ChEBI" id="CHEBI:18420"/>
    </cofactor>
</comment>
<evidence type="ECO:0000256" key="3">
    <source>
        <dbReference type="ARBA" id="ARBA00005183"/>
    </source>
</evidence>
<comment type="similarity">
    <text evidence="4">Belongs to the mandelate racemase/muconate lactonizing enzyme family. GlucD subfamily.</text>
</comment>
<dbReference type="SUPFAM" id="SSF54826">
    <property type="entry name" value="Enolase N-terminal domain-like"/>
    <property type="match status" value="1"/>
</dbReference>
<dbReference type="RefSeq" id="WP_189129876.1">
    <property type="nucleotide sequence ID" value="NZ_BMMS01000002.1"/>
</dbReference>
<dbReference type="Proteomes" id="UP000641932">
    <property type="component" value="Unassembled WGS sequence"/>
</dbReference>
<feature type="active site" description="Proton acceptor" evidence="9">
    <location>
        <position position="196"/>
    </location>
</feature>
<dbReference type="PANTHER" id="PTHR48080">
    <property type="entry name" value="D-GALACTONATE DEHYDRATASE-RELATED"/>
    <property type="match status" value="1"/>
</dbReference>
<comment type="catalytic activity">
    <reaction evidence="1">
        <text>D-glucarate = 5-dehydro-4-deoxy-D-glucarate + H2O</text>
        <dbReference type="Rhea" id="RHEA:14573"/>
        <dbReference type="ChEBI" id="CHEBI:15377"/>
        <dbReference type="ChEBI" id="CHEBI:30612"/>
        <dbReference type="ChEBI" id="CHEBI:42819"/>
        <dbReference type="EC" id="4.2.1.40"/>
    </reaction>
</comment>
<dbReference type="InterPro" id="IPR013341">
    <property type="entry name" value="Mandelate_racemase_N_dom"/>
</dbReference>
<evidence type="ECO:0000256" key="8">
    <source>
        <dbReference type="ARBA" id="ARBA00023239"/>
    </source>
</evidence>
<dbReference type="GO" id="GO:0008872">
    <property type="term" value="F:glucarate dehydratase activity"/>
    <property type="evidence" value="ECO:0007669"/>
    <property type="project" value="UniProtKB-EC"/>
</dbReference>
<evidence type="ECO:0000256" key="5">
    <source>
        <dbReference type="ARBA" id="ARBA00011973"/>
    </source>
</evidence>
<evidence type="ECO:0000313" key="12">
    <source>
        <dbReference type="Proteomes" id="UP000641932"/>
    </source>
</evidence>
<name>A0A917ZDM4_9ACTN</name>
<protein>
    <recommendedName>
        <fullName evidence="5">glucarate dehydratase</fullName>
        <ecNumber evidence="5">4.2.1.40</ecNumber>
    </recommendedName>
</protein>
<dbReference type="InterPro" id="IPR034593">
    <property type="entry name" value="DgoD-like"/>
</dbReference>
<keyword evidence="8" id="KW-0456">Lyase</keyword>
<dbReference type="Gene3D" id="3.20.20.120">
    <property type="entry name" value="Enolase-like C-terminal domain"/>
    <property type="match status" value="1"/>
</dbReference>
<dbReference type="EMBL" id="BMMS01000002">
    <property type="protein sequence ID" value="GGO81498.1"/>
    <property type="molecule type" value="Genomic_DNA"/>
</dbReference>
<dbReference type="InterPro" id="IPR036849">
    <property type="entry name" value="Enolase-like_C_sf"/>
</dbReference>
<dbReference type="InterPro" id="IPR034598">
    <property type="entry name" value="GlucD-like"/>
</dbReference>
<keyword evidence="7" id="KW-0460">Magnesium</keyword>
<dbReference type="InterPro" id="IPR029017">
    <property type="entry name" value="Enolase-like_N"/>
</dbReference>
<comment type="caution">
    <text evidence="11">The sequence shown here is derived from an EMBL/GenBank/DDBJ whole genome shotgun (WGS) entry which is preliminary data.</text>
</comment>
<gene>
    <name evidence="11" type="ORF">GCM10012280_05870</name>
</gene>
<dbReference type="SMART" id="SM00922">
    <property type="entry name" value="MR_MLE"/>
    <property type="match status" value="1"/>
</dbReference>
<dbReference type="SFLD" id="SFLDG00055">
    <property type="entry name" value="glucarate_dehydratase"/>
    <property type="match status" value="1"/>
</dbReference>
<feature type="active site" description="Proton acceptor" evidence="9">
    <location>
        <position position="323"/>
    </location>
</feature>
<accession>A0A917ZDM4</accession>
<comment type="pathway">
    <text evidence="3">Carbohydrate acid metabolism; D-glucarate degradation; 2,5-dioxopentanoate from D-glucarate: step 1/2.</text>
</comment>
<reference evidence="11" key="2">
    <citation type="submission" date="2020-09" db="EMBL/GenBank/DDBJ databases">
        <authorList>
            <person name="Sun Q."/>
            <person name="Zhou Y."/>
        </authorList>
    </citation>
    <scope>NUCLEOTIDE SEQUENCE</scope>
    <source>
        <strain evidence="11">CGMCC 4.7201</strain>
    </source>
</reference>
<reference evidence="11" key="1">
    <citation type="journal article" date="2014" name="Int. J. Syst. Evol. Microbiol.">
        <title>Complete genome sequence of Corynebacterium casei LMG S-19264T (=DSM 44701T), isolated from a smear-ripened cheese.</title>
        <authorList>
            <consortium name="US DOE Joint Genome Institute (JGI-PGF)"/>
            <person name="Walter F."/>
            <person name="Albersmeier A."/>
            <person name="Kalinowski J."/>
            <person name="Ruckert C."/>
        </authorList>
    </citation>
    <scope>NUCLEOTIDE SEQUENCE</scope>
    <source>
        <strain evidence="11">CGMCC 4.7201</strain>
    </source>
</reference>
<dbReference type="SUPFAM" id="SSF51604">
    <property type="entry name" value="Enolase C-terminal domain-like"/>
    <property type="match status" value="1"/>
</dbReference>
<dbReference type="GO" id="GO:0046872">
    <property type="term" value="F:metal ion binding"/>
    <property type="evidence" value="ECO:0007669"/>
    <property type="project" value="UniProtKB-KW"/>
</dbReference>
<evidence type="ECO:0000256" key="7">
    <source>
        <dbReference type="ARBA" id="ARBA00022842"/>
    </source>
</evidence>
<keyword evidence="6" id="KW-0479">Metal-binding</keyword>
<evidence type="ECO:0000313" key="11">
    <source>
        <dbReference type="EMBL" id="GGO81498.1"/>
    </source>
</evidence>
<dbReference type="InterPro" id="IPR029065">
    <property type="entry name" value="Enolase_C-like"/>
</dbReference>
<dbReference type="AlphaFoldDB" id="A0A917ZDM4"/>
<evidence type="ECO:0000256" key="1">
    <source>
        <dbReference type="ARBA" id="ARBA00001426"/>
    </source>
</evidence>
<evidence type="ECO:0000256" key="2">
    <source>
        <dbReference type="ARBA" id="ARBA00001946"/>
    </source>
</evidence>
<evidence type="ECO:0000259" key="10">
    <source>
        <dbReference type="SMART" id="SM00922"/>
    </source>
</evidence>
<feature type="domain" description="Mandelate racemase/muconate lactonizing enzyme C-terminal" evidence="10">
    <location>
        <begin position="174"/>
        <end position="268"/>
    </location>
</feature>
<dbReference type="PANTHER" id="PTHR48080:SF4">
    <property type="entry name" value="GLUCARATE DEHYDRATASE"/>
    <property type="match status" value="1"/>
</dbReference>
<keyword evidence="12" id="KW-1185">Reference proteome</keyword>
<organism evidence="11 12">
    <name type="scientific">Wenjunlia tyrosinilytica</name>
    <dbReference type="NCBI Taxonomy" id="1544741"/>
    <lineage>
        <taxon>Bacteria</taxon>
        <taxon>Bacillati</taxon>
        <taxon>Actinomycetota</taxon>
        <taxon>Actinomycetes</taxon>
        <taxon>Kitasatosporales</taxon>
        <taxon>Streptomycetaceae</taxon>
        <taxon>Wenjunlia</taxon>
    </lineage>
</organism>
<dbReference type="Pfam" id="PF02746">
    <property type="entry name" value="MR_MLE_N"/>
    <property type="match status" value="1"/>
</dbReference>